<dbReference type="PANTHER" id="PTHR48081:SF33">
    <property type="entry name" value="KYNURENINE FORMAMIDASE"/>
    <property type="match status" value="1"/>
</dbReference>
<feature type="active site" evidence="3">
    <location>
        <position position="222"/>
    </location>
</feature>
<dbReference type="InterPro" id="IPR019826">
    <property type="entry name" value="Carboxylesterase_B_AS"/>
</dbReference>
<keyword evidence="6" id="KW-1185">Reference proteome</keyword>
<dbReference type="GeneID" id="36406554"/>
<protein>
    <recommendedName>
        <fullName evidence="3">Kynurenine formamidase</fullName>
        <shortName evidence="3">KFA</shortName>
        <shortName evidence="3">KFase</shortName>
        <ecNumber evidence="3">3.5.1.9</ecNumber>
    </recommendedName>
    <alternativeName>
        <fullName evidence="3">Arylformamidase</fullName>
    </alternativeName>
    <alternativeName>
        <fullName evidence="3">N-formylkynurenine formamidase</fullName>
        <shortName evidence="3">FKF</shortName>
    </alternativeName>
</protein>
<comment type="subunit">
    <text evidence="3">Homodimer.</text>
</comment>
<dbReference type="InterPro" id="IPR027519">
    <property type="entry name" value="KFase_ver/fungi-typ"/>
</dbReference>
<feature type="domain" description="BD-FAE-like" evidence="4">
    <location>
        <begin position="30"/>
        <end position="132"/>
    </location>
</feature>
<dbReference type="GO" id="GO:0004061">
    <property type="term" value="F:arylformamidase activity"/>
    <property type="evidence" value="ECO:0007669"/>
    <property type="project" value="UniProtKB-UniRule"/>
</dbReference>
<evidence type="ECO:0000313" key="6">
    <source>
        <dbReference type="Proteomes" id="UP000054928"/>
    </source>
</evidence>
<dbReference type="EMBL" id="CCYD01000053">
    <property type="protein sequence ID" value="CEG35628.1"/>
    <property type="molecule type" value="Genomic_DNA"/>
</dbReference>
<feature type="active site" evidence="3">
    <location>
        <position position="255"/>
    </location>
</feature>
<organism evidence="5 6">
    <name type="scientific">Plasmopara halstedii</name>
    <name type="common">Downy mildew of sunflower</name>
    <dbReference type="NCBI Taxonomy" id="4781"/>
    <lineage>
        <taxon>Eukaryota</taxon>
        <taxon>Sar</taxon>
        <taxon>Stramenopiles</taxon>
        <taxon>Oomycota</taxon>
        <taxon>Peronosporomycetes</taxon>
        <taxon>Peronosporales</taxon>
        <taxon>Peronosporaceae</taxon>
        <taxon>Plasmopara</taxon>
    </lineage>
</organism>
<feature type="active site" description="Nucleophile" evidence="3">
    <location>
        <position position="126"/>
    </location>
</feature>
<sequence>MPRLTLLLKSAYRWEGVAYVSKLPHPLQCLDIATPRQIKLNSKLPTCVFVHGGSWQRGDKSGGLNHNIDQAFVRAGCVGVSINYRLSPEVQHPEHAKDVAAAVAWLHRNIAKFGGDPDKLVLVGHSSGAHLIMQFLADPQFLTAAGLEKPIHTLVKGAVGISGVYNIVRLANTSFYGALATNPPFGDRVEQLREASIGRIITRVGAVSPLARMQLLLMNAEEDFHFHEDTEELKQWLDAAGNTSVQRHVIHNCNHFNIIQHLASANLNSNTIMRLIMDFVARITTP</sequence>
<keyword evidence="1 3" id="KW-0378">Hydrolase</keyword>
<dbReference type="ESTHER" id="9stra-a0a0p1a615">
    <property type="family name" value="Kynurenine-formamidase"/>
</dbReference>
<dbReference type="HAMAP" id="MF_03014">
    <property type="entry name" value="KFase"/>
    <property type="match status" value="1"/>
</dbReference>
<evidence type="ECO:0000256" key="3">
    <source>
        <dbReference type="HAMAP-Rule" id="MF_03014"/>
    </source>
</evidence>
<evidence type="ECO:0000313" key="5">
    <source>
        <dbReference type="EMBL" id="CEG35628.1"/>
    </source>
</evidence>
<dbReference type="OMA" id="YNIVRMA"/>
<proteinExistence type="inferred from homology"/>
<evidence type="ECO:0000256" key="1">
    <source>
        <dbReference type="ARBA" id="ARBA00022801"/>
    </source>
</evidence>
<dbReference type="UniPathway" id="UPA00333">
    <property type="reaction ID" value="UER00454"/>
</dbReference>
<comment type="domain">
    <text evidence="3">The main chain amide nitrogen atoms of the second glycine and its adjacent residue in the HGGXW motif define the oxyanion hole, and stabilize the oxyanion that forms during the nucleophilic attack by the catalytic serine during substrate cleavage.</text>
</comment>
<comment type="catalytic activity">
    <reaction evidence="3">
        <text>N-formyl-L-kynurenine + H2O = L-kynurenine + formate + H(+)</text>
        <dbReference type="Rhea" id="RHEA:13009"/>
        <dbReference type="ChEBI" id="CHEBI:15377"/>
        <dbReference type="ChEBI" id="CHEBI:15378"/>
        <dbReference type="ChEBI" id="CHEBI:15740"/>
        <dbReference type="ChEBI" id="CHEBI:57959"/>
        <dbReference type="ChEBI" id="CHEBI:58629"/>
        <dbReference type="EC" id="3.5.1.9"/>
    </reaction>
</comment>
<dbReference type="EC" id="3.5.1.9" evidence="3"/>
<keyword evidence="2 3" id="KW-0823">Tryptophan catabolism</keyword>
<evidence type="ECO:0000259" key="4">
    <source>
        <dbReference type="Pfam" id="PF20434"/>
    </source>
</evidence>
<dbReference type="STRING" id="4781.A0A0P1A615"/>
<comment type="function">
    <text evidence="3">Catalyzes the hydrolysis of N-formyl-L-kynurenine to L-kynurenine, the second step in the kynurenine pathway of tryptophan degradation. Required for elimination of toxic metabolites.</text>
</comment>
<comment type="pathway">
    <text evidence="3">Amino-acid degradation; L-tryptophan degradation via kynurenine pathway; L-kynurenine from L-tryptophan: step 2/2.</text>
</comment>
<feature type="short sequence motif" description="HGGXW" evidence="3">
    <location>
        <begin position="51"/>
        <end position="55"/>
    </location>
</feature>
<accession>A0A0P1A615</accession>
<dbReference type="AlphaFoldDB" id="A0A0P1A615"/>
<dbReference type="Pfam" id="PF20434">
    <property type="entry name" value="BD-FAE"/>
    <property type="match status" value="1"/>
</dbReference>
<name>A0A0P1A615_PLAHL</name>
<dbReference type="OrthoDB" id="6495301at2759"/>
<dbReference type="GO" id="GO:0019441">
    <property type="term" value="P:L-tryptophan catabolic process to kynurenine"/>
    <property type="evidence" value="ECO:0007669"/>
    <property type="project" value="UniProtKB-UniRule"/>
</dbReference>
<reference evidence="6" key="1">
    <citation type="submission" date="2014-09" db="EMBL/GenBank/DDBJ databases">
        <authorList>
            <person name="Sharma Rahul"/>
            <person name="Thines Marco"/>
        </authorList>
    </citation>
    <scope>NUCLEOTIDE SEQUENCE [LARGE SCALE GENOMIC DNA]</scope>
</reference>
<dbReference type="InterPro" id="IPR029058">
    <property type="entry name" value="AB_hydrolase_fold"/>
</dbReference>
<dbReference type="SUPFAM" id="SSF53474">
    <property type="entry name" value="alpha/beta-Hydrolases"/>
    <property type="match status" value="1"/>
</dbReference>
<evidence type="ECO:0000256" key="2">
    <source>
        <dbReference type="ARBA" id="ARBA00023079"/>
    </source>
</evidence>
<dbReference type="RefSeq" id="XP_024571997.1">
    <property type="nucleotide sequence ID" value="XM_024726292.1"/>
</dbReference>
<dbReference type="PANTHER" id="PTHR48081">
    <property type="entry name" value="AB HYDROLASE SUPERFAMILY PROTEIN C4A8.06C"/>
    <property type="match status" value="1"/>
</dbReference>
<dbReference type="InterPro" id="IPR050300">
    <property type="entry name" value="GDXG_lipolytic_enzyme"/>
</dbReference>
<dbReference type="Gene3D" id="3.40.50.1820">
    <property type="entry name" value="alpha/beta hydrolase"/>
    <property type="match status" value="1"/>
</dbReference>
<dbReference type="Proteomes" id="UP000054928">
    <property type="component" value="Unassembled WGS sequence"/>
</dbReference>
<dbReference type="InterPro" id="IPR049492">
    <property type="entry name" value="BD-FAE-like_dom"/>
</dbReference>
<comment type="similarity">
    <text evidence="3">Belongs to the kynurenine formamidase family.</text>
</comment>
<dbReference type="PROSITE" id="PS00122">
    <property type="entry name" value="CARBOXYLESTERASE_B_1"/>
    <property type="match status" value="1"/>
</dbReference>